<keyword evidence="2" id="KW-1133">Transmembrane helix</keyword>
<evidence type="ECO:0000313" key="3">
    <source>
        <dbReference type="EMBL" id="NAW66139.1"/>
    </source>
</evidence>
<dbReference type="Proteomes" id="UP000465712">
    <property type="component" value="Unassembled WGS sequence"/>
</dbReference>
<protein>
    <submittedName>
        <fullName evidence="3">Uncharacterized protein</fullName>
    </submittedName>
</protein>
<dbReference type="EMBL" id="WXWW01000196">
    <property type="protein sequence ID" value="NAW66139.1"/>
    <property type="molecule type" value="Genomic_DNA"/>
</dbReference>
<dbReference type="RefSeq" id="WP_161445444.1">
    <property type="nucleotide sequence ID" value="NZ_WXWW01000196.1"/>
</dbReference>
<evidence type="ECO:0000256" key="1">
    <source>
        <dbReference type="SAM" id="MobiDB-lite"/>
    </source>
</evidence>
<feature type="region of interest" description="Disordered" evidence="1">
    <location>
        <begin position="30"/>
        <end position="68"/>
    </location>
</feature>
<feature type="transmembrane region" description="Helical" evidence="2">
    <location>
        <begin position="74"/>
        <end position="93"/>
    </location>
</feature>
<comment type="caution">
    <text evidence="3">The sequence shown here is derived from an EMBL/GenBank/DDBJ whole genome shotgun (WGS) entry which is preliminary data.</text>
</comment>
<proteinExistence type="predicted"/>
<name>A0A7X5ASF8_9GAMM</name>
<keyword evidence="2" id="KW-0472">Membrane</keyword>
<reference evidence="3 4" key="1">
    <citation type="submission" date="2017-05" db="EMBL/GenBank/DDBJ databases">
        <title>High clonality and local adaptation shapes Vibrionaceae linages within an endangered oasis.</title>
        <authorList>
            <person name="Vazquez-Rosas-Landa M."/>
        </authorList>
    </citation>
    <scope>NUCLEOTIDE SEQUENCE [LARGE SCALE GENOMIC DNA]</scope>
    <source>
        <strain evidence="3 4">P46_P4S1P180</strain>
    </source>
</reference>
<organism evidence="3 4">
    <name type="scientific">Photobacterium halotolerans</name>
    <dbReference type="NCBI Taxonomy" id="265726"/>
    <lineage>
        <taxon>Bacteria</taxon>
        <taxon>Pseudomonadati</taxon>
        <taxon>Pseudomonadota</taxon>
        <taxon>Gammaproteobacteria</taxon>
        <taxon>Vibrionales</taxon>
        <taxon>Vibrionaceae</taxon>
        <taxon>Photobacterium</taxon>
    </lineage>
</organism>
<feature type="compositionally biased region" description="Polar residues" evidence="1">
    <location>
        <begin position="33"/>
        <end position="49"/>
    </location>
</feature>
<evidence type="ECO:0000256" key="2">
    <source>
        <dbReference type="SAM" id="Phobius"/>
    </source>
</evidence>
<dbReference type="AlphaFoldDB" id="A0A7X5ASF8"/>
<accession>A0A7X5ASF8</accession>
<keyword evidence="2" id="KW-0812">Transmembrane</keyword>
<gene>
    <name evidence="3" type="ORF">CAG72_13015</name>
</gene>
<sequence length="95" mass="9798">MSLWDDLGNFGSGMLDTVGEGVDNLVQHVTKPADTTHNAGTTQQPQQPVKDNHGNAVTGQPLPPATSGIDKKTLMIGGGILAAVSLLGLILAVRK</sequence>
<evidence type="ECO:0000313" key="4">
    <source>
        <dbReference type="Proteomes" id="UP000465712"/>
    </source>
</evidence>